<proteinExistence type="predicted"/>
<reference evidence="1 2" key="1">
    <citation type="journal article" date="2015" name="Genome Announc.">
        <title>Expanding the biotechnology potential of lactobacilli through comparative genomics of 213 strains and associated genera.</title>
        <authorList>
            <person name="Sun Z."/>
            <person name="Harris H.M."/>
            <person name="McCann A."/>
            <person name="Guo C."/>
            <person name="Argimon S."/>
            <person name="Zhang W."/>
            <person name="Yang X."/>
            <person name="Jeffery I.B."/>
            <person name="Cooney J.C."/>
            <person name="Kagawa T.F."/>
            <person name="Liu W."/>
            <person name="Song Y."/>
            <person name="Salvetti E."/>
            <person name="Wrobel A."/>
            <person name="Rasinkangas P."/>
            <person name="Parkhill J."/>
            <person name="Rea M.C."/>
            <person name="O'Sullivan O."/>
            <person name="Ritari J."/>
            <person name="Douillard F.P."/>
            <person name="Paul Ross R."/>
            <person name="Yang R."/>
            <person name="Briner A.E."/>
            <person name="Felis G.E."/>
            <person name="de Vos W.M."/>
            <person name="Barrangou R."/>
            <person name="Klaenhammer T.R."/>
            <person name="Caufield P.W."/>
            <person name="Cui Y."/>
            <person name="Zhang H."/>
            <person name="O'Toole P.W."/>
        </authorList>
    </citation>
    <scope>NUCLEOTIDE SEQUENCE [LARGE SCALE GENOMIC DNA]</scope>
    <source>
        <strain evidence="1 2">DSM 15833</strain>
    </source>
</reference>
<sequence length="113" mass="12939">MSENNEETCQRAKKEFLDLVIFPALKEKHGRGSKKSWSFPAVFKLSKTPEFDFFRLFSQGSSYEEVVIKRLEIPVTQQVLDELVEDGYKCTFEVTKPPAMGVIGYGKIIISKK</sequence>
<name>A0A0R1TSX2_9LACO</name>
<dbReference type="STRING" id="1423740.FC36_GL000171"/>
<organism evidence="1 2">
    <name type="scientific">Ligilactobacillus equi DSM 15833 = JCM 10991</name>
    <dbReference type="NCBI Taxonomy" id="1423740"/>
    <lineage>
        <taxon>Bacteria</taxon>
        <taxon>Bacillati</taxon>
        <taxon>Bacillota</taxon>
        <taxon>Bacilli</taxon>
        <taxon>Lactobacillales</taxon>
        <taxon>Lactobacillaceae</taxon>
        <taxon>Ligilactobacillus</taxon>
    </lineage>
</organism>
<accession>A0A0R1TSX2</accession>
<dbReference type="RefSeq" id="WP_023860044.1">
    <property type="nucleotide sequence ID" value="NZ_AZFH01000009.1"/>
</dbReference>
<dbReference type="PATRIC" id="fig|1423740.3.peg.184"/>
<dbReference type="EMBL" id="AZFH01000009">
    <property type="protein sequence ID" value="KRL84416.1"/>
    <property type="molecule type" value="Genomic_DNA"/>
</dbReference>
<comment type="caution">
    <text evidence="1">The sequence shown here is derived from an EMBL/GenBank/DDBJ whole genome shotgun (WGS) entry which is preliminary data.</text>
</comment>
<dbReference type="AlphaFoldDB" id="A0A0R1TSX2"/>
<evidence type="ECO:0000313" key="2">
    <source>
        <dbReference type="Proteomes" id="UP000051048"/>
    </source>
</evidence>
<dbReference type="Proteomes" id="UP000051048">
    <property type="component" value="Unassembled WGS sequence"/>
</dbReference>
<gene>
    <name evidence="1" type="ORF">FC36_GL000171</name>
</gene>
<protein>
    <submittedName>
        <fullName evidence="1">Uncharacterized protein</fullName>
    </submittedName>
</protein>
<evidence type="ECO:0000313" key="1">
    <source>
        <dbReference type="EMBL" id="KRL84416.1"/>
    </source>
</evidence>